<proteinExistence type="predicted"/>
<dbReference type="KEGG" id="tni:TVNIR_0252"/>
<dbReference type="Pfam" id="PF11743">
    <property type="entry name" value="DUF3301"/>
    <property type="match status" value="1"/>
</dbReference>
<dbReference type="Proteomes" id="UP000010809">
    <property type="component" value="Chromosome"/>
</dbReference>
<dbReference type="PATRIC" id="fig|1255043.3.peg.253"/>
<dbReference type="eggNOG" id="ENOG5032ZC9">
    <property type="taxonomic scope" value="Bacteria"/>
</dbReference>
<keyword evidence="3" id="KW-1185">Reference proteome</keyword>
<gene>
    <name evidence="2" type="ordered locus">TVNIR_0252</name>
</gene>
<evidence type="ECO:0000313" key="2">
    <source>
        <dbReference type="EMBL" id="AGA31963.1"/>
    </source>
</evidence>
<dbReference type="OrthoDB" id="5959530at2"/>
<evidence type="ECO:0008006" key="4">
    <source>
        <dbReference type="Google" id="ProtNLM"/>
    </source>
</evidence>
<protein>
    <recommendedName>
        <fullName evidence="4">DUF3301 domain-containing protein</fullName>
    </recommendedName>
</protein>
<dbReference type="RefSeq" id="WP_015257118.1">
    <property type="nucleotide sequence ID" value="NC_019902.2"/>
</dbReference>
<name>L0DSI6_THIND</name>
<feature type="region of interest" description="Disordered" evidence="1">
    <location>
        <begin position="98"/>
        <end position="118"/>
    </location>
</feature>
<dbReference type="HOGENOM" id="CLU_136199_0_1_6"/>
<evidence type="ECO:0000256" key="1">
    <source>
        <dbReference type="SAM" id="MobiDB-lite"/>
    </source>
</evidence>
<dbReference type="AlphaFoldDB" id="L0DSI6"/>
<dbReference type="EMBL" id="CP003989">
    <property type="protein sequence ID" value="AGA31963.1"/>
    <property type="molecule type" value="Genomic_DNA"/>
</dbReference>
<dbReference type="STRING" id="1255043.TVNIR_0252"/>
<accession>L0DSI6</accession>
<sequence length="118" mass="13057">MTGLFVILALVLAAVYFNDAWRSIERARKVARDVCARAGVQFLDGSVVAAGVRPEWSDGRLGLVRRYRFEFATDGNARYVGELSLRGRRVRVVSMDLPEGGRLLDPDSTGSESGRERP</sequence>
<evidence type="ECO:0000313" key="3">
    <source>
        <dbReference type="Proteomes" id="UP000010809"/>
    </source>
</evidence>
<organism evidence="2 3">
    <name type="scientific">Thioalkalivibrio nitratireducens (strain DSM 14787 / UNIQEM 213 / ALEN2)</name>
    <dbReference type="NCBI Taxonomy" id="1255043"/>
    <lineage>
        <taxon>Bacteria</taxon>
        <taxon>Pseudomonadati</taxon>
        <taxon>Pseudomonadota</taxon>
        <taxon>Gammaproteobacteria</taxon>
        <taxon>Chromatiales</taxon>
        <taxon>Ectothiorhodospiraceae</taxon>
        <taxon>Thioalkalivibrio</taxon>
    </lineage>
</organism>
<reference evidence="2" key="1">
    <citation type="submission" date="2015-12" db="EMBL/GenBank/DDBJ databases">
        <authorList>
            <person name="Tikhonova T.V."/>
            <person name="Pavlov A.R."/>
            <person name="Beletsky A.V."/>
            <person name="Mardanov A.V."/>
            <person name="Sorokin D.Y."/>
            <person name="Ravin N.V."/>
            <person name="Popov V.O."/>
        </authorList>
    </citation>
    <scope>NUCLEOTIDE SEQUENCE</scope>
    <source>
        <strain evidence="2">DSM 14787</strain>
    </source>
</reference>
<dbReference type="InterPro" id="IPR021732">
    <property type="entry name" value="DUF3301"/>
</dbReference>